<proteinExistence type="predicted"/>
<dbReference type="Proteomes" id="UP000197019">
    <property type="component" value="Chromosome"/>
</dbReference>
<name>A0A1Z4C3D6_9GAMM</name>
<dbReference type="AlphaFoldDB" id="A0A1Z4C3D6"/>
<evidence type="ECO:0000313" key="2">
    <source>
        <dbReference type="Proteomes" id="UP000197019"/>
    </source>
</evidence>
<protein>
    <submittedName>
        <fullName evidence="1">Ni,Fe-hydrogenase I large subunit</fullName>
    </submittedName>
</protein>
<dbReference type="RefSeq" id="WP_088620894.1">
    <property type="nucleotide sequence ID" value="NZ_CP022129.1"/>
</dbReference>
<accession>A0A1Z4C3D6</accession>
<evidence type="ECO:0000313" key="1">
    <source>
        <dbReference type="EMBL" id="ASF48024.1"/>
    </source>
</evidence>
<dbReference type="EMBL" id="CP022129">
    <property type="protein sequence ID" value="ASF48024.1"/>
    <property type="molecule type" value="Genomic_DNA"/>
</dbReference>
<keyword evidence="2" id="KW-1185">Reference proteome</keyword>
<organism evidence="1 2">
    <name type="scientific">Methylovulum psychrotolerans</name>
    <dbReference type="NCBI Taxonomy" id="1704499"/>
    <lineage>
        <taxon>Bacteria</taxon>
        <taxon>Pseudomonadati</taxon>
        <taxon>Pseudomonadota</taxon>
        <taxon>Gammaproteobacteria</taxon>
        <taxon>Methylococcales</taxon>
        <taxon>Methylococcaceae</taxon>
        <taxon>Methylovulum</taxon>
    </lineage>
</organism>
<dbReference type="Gene3D" id="1.10.645.10">
    <property type="entry name" value="Cytochrome-c3 Hydrogenase, chain B"/>
    <property type="match status" value="1"/>
</dbReference>
<reference evidence="1 2" key="1">
    <citation type="submission" date="2017-06" db="EMBL/GenBank/DDBJ databases">
        <title>Genome Sequencing of the methanotroph Methylovulum psychrotolerants str. HV10-M2 isolated from a high-altitude environment.</title>
        <authorList>
            <person name="Mateos-Rivera A."/>
        </authorList>
    </citation>
    <scope>NUCLEOTIDE SEQUENCE [LARGE SCALE GENOMIC DNA]</scope>
    <source>
        <strain evidence="1 2">HV10_M2</strain>
    </source>
</reference>
<dbReference type="OrthoDB" id="9157196at2"/>
<dbReference type="InterPro" id="IPR050867">
    <property type="entry name" value="NiFe/NiFeSe_hydrgnase_LSU"/>
</dbReference>
<dbReference type="PANTHER" id="PTHR42958:SF4">
    <property type="entry name" value="HYDROGENASE EXPRESSION_FORMATION PROTEIN HUPK"/>
    <property type="match status" value="1"/>
</dbReference>
<dbReference type="InterPro" id="IPR029014">
    <property type="entry name" value="NiFe-Hase_large"/>
</dbReference>
<gene>
    <name evidence="1" type="ORF">CEK71_19210</name>
</gene>
<sequence length="395" mass="43282">MTLAGSLSIDLYHQEGKPCRVAIASSRPIIAASQLLLGKTPKQLLDTVALLFTLCGNAQAYTALLACRAALGIAADPAADNAHTMLVQLETLREHAWPILLTWPGLIGAVPDKKPLAALLQSVALFKQQLFRYGEAFKLDSRAETDIVPLQRLIDGLAALIDTALFNGGLADFQQLRTDAQLRAWLRQSNALPARLLAEVYDREWAASGQNQVACLPPLEAAAWLEYIRQQDLTAFSRLPHWQGRCFETTLLNRQRAQPLIVELQGRYGNGLIVRLVARLLAVADTPTRLRQLLGCQDAGAVSAHSISCDGHALAQIQAARGLLIHRLVLRQNKVYDYRIIAPTEWNFHPDGVAAQSLLQLKPAAPAELKLQAELLLNALDPCVRYTVNLTDSGR</sequence>
<dbReference type="SUPFAM" id="SSF56762">
    <property type="entry name" value="HydB/Nqo4-like"/>
    <property type="match status" value="1"/>
</dbReference>
<dbReference type="KEGG" id="mpsy:CEK71_19210"/>
<dbReference type="PANTHER" id="PTHR42958">
    <property type="entry name" value="HYDROGENASE-2 LARGE CHAIN"/>
    <property type="match status" value="1"/>
</dbReference>